<dbReference type="InterPro" id="IPR008927">
    <property type="entry name" value="6-PGluconate_DH-like_C_sf"/>
</dbReference>
<reference evidence="7 8" key="1">
    <citation type="journal article" date="2021" name="Int. J. Syst. Evol. Microbiol.">
        <title>Salipiger mangrovisoli sp. nov., isolated from mangrove soil and the proposal for the reclassification of Paraphaeobacter pallidus as Salipiger pallidus comb. nov.</title>
        <authorList>
            <person name="Du J."/>
            <person name="Liu Y."/>
            <person name="Pei T."/>
            <person name="Deng M.R."/>
            <person name="Zhu H."/>
        </authorList>
    </citation>
    <scope>NUCLEOTIDE SEQUENCE [LARGE SCALE GENOMIC DNA]</scope>
    <source>
        <strain evidence="7 8">6D45A</strain>
    </source>
</reference>
<comment type="pathway">
    <text evidence="1">Carbohydrate degradation; pentose phosphate pathway.</text>
</comment>
<dbReference type="Proteomes" id="UP000607796">
    <property type="component" value="Unassembled WGS sequence"/>
</dbReference>
<dbReference type="InterPro" id="IPR036291">
    <property type="entry name" value="NAD(P)-bd_dom_sf"/>
</dbReference>
<dbReference type="SUPFAM" id="SSF51735">
    <property type="entry name" value="NAD(P)-binding Rossmann-fold domains"/>
    <property type="match status" value="1"/>
</dbReference>
<dbReference type="SUPFAM" id="SSF48179">
    <property type="entry name" value="6-phosphogluconate dehydrogenase C-terminal domain-like"/>
    <property type="match status" value="1"/>
</dbReference>
<dbReference type="PANTHER" id="PTHR11811">
    <property type="entry name" value="6-PHOSPHOGLUCONATE DEHYDROGENASE"/>
    <property type="match status" value="1"/>
</dbReference>
<keyword evidence="3" id="KW-0560">Oxidoreductase</keyword>
<accession>A0ABR9X7Y0</accession>
<keyword evidence="4" id="KW-0311">Gluconate utilization</keyword>
<dbReference type="Gene3D" id="3.40.50.720">
    <property type="entry name" value="NAD(P)-binding Rossmann-like Domain"/>
    <property type="match status" value="1"/>
</dbReference>
<proteinExistence type="inferred from homology"/>
<feature type="domain" description="6-phosphogluconate dehydrogenase NADP-binding" evidence="6">
    <location>
        <begin position="1"/>
        <end position="90"/>
    </location>
</feature>
<evidence type="ECO:0000256" key="3">
    <source>
        <dbReference type="ARBA" id="ARBA00023002"/>
    </source>
</evidence>
<dbReference type="PRINTS" id="PR00076">
    <property type="entry name" value="6PGDHDRGNASE"/>
</dbReference>
<dbReference type="InterPro" id="IPR013328">
    <property type="entry name" value="6PGD_dom2"/>
</dbReference>
<evidence type="ECO:0000256" key="2">
    <source>
        <dbReference type="ARBA" id="ARBA00008419"/>
    </source>
</evidence>
<dbReference type="InterPro" id="IPR006183">
    <property type="entry name" value="Pgluconate_DH"/>
</dbReference>
<evidence type="ECO:0008006" key="9">
    <source>
        <dbReference type="Google" id="ProtNLM"/>
    </source>
</evidence>
<dbReference type="Pfam" id="PF00393">
    <property type="entry name" value="6PGD"/>
    <property type="match status" value="1"/>
</dbReference>
<dbReference type="InterPro" id="IPR006115">
    <property type="entry name" value="6PGDH_NADP-bd"/>
</dbReference>
<feature type="domain" description="6-phosphogluconate dehydrogenase C-terminal" evidence="5">
    <location>
        <begin position="106"/>
        <end position="127"/>
    </location>
</feature>
<evidence type="ECO:0000259" key="6">
    <source>
        <dbReference type="Pfam" id="PF03446"/>
    </source>
</evidence>
<keyword evidence="8" id="KW-1185">Reference proteome</keyword>
<dbReference type="InterPro" id="IPR006114">
    <property type="entry name" value="6PGDH_C"/>
</dbReference>
<evidence type="ECO:0000256" key="4">
    <source>
        <dbReference type="ARBA" id="ARBA00023064"/>
    </source>
</evidence>
<evidence type="ECO:0000313" key="8">
    <source>
        <dbReference type="Proteomes" id="UP000607796"/>
    </source>
</evidence>
<comment type="caution">
    <text evidence="7">The sequence shown here is derived from an EMBL/GenBank/DDBJ whole genome shotgun (WGS) entry which is preliminary data.</text>
</comment>
<evidence type="ECO:0000259" key="5">
    <source>
        <dbReference type="Pfam" id="PF00393"/>
    </source>
</evidence>
<gene>
    <name evidence="7" type="ORF">IQ782_22565</name>
</gene>
<comment type="similarity">
    <text evidence="2">Belongs to the 6-phosphogluconate dehydrogenase family.</text>
</comment>
<sequence length="127" mass="13060">MVPAGPVVDQQREALRGLLEPRDLIVDAGNANCADTNPRAEEAATAPHDFIGIGVSGGEQGARHGPSIMVGGDRGGWLRLAPLLQAIAAKHKGTPCAASTGPAGAGHFVKMVHNGVEYADMQMIAET</sequence>
<evidence type="ECO:0000256" key="1">
    <source>
        <dbReference type="ARBA" id="ARBA00004959"/>
    </source>
</evidence>
<name>A0ABR9X7Y0_9RHOB</name>
<dbReference type="Pfam" id="PF03446">
    <property type="entry name" value="NAD_binding_2"/>
    <property type="match status" value="1"/>
</dbReference>
<dbReference type="EMBL" id="JADFFK010000020">
    <property type="protein sequence ID" value="MBE9639643.1"/>
    <property type="molecule type" value="Genomic_DNA"/>
</dbReference>
<protein>
    <recommendedName>
        <fullName evidence="9">Phosphogluconate dehydrogenase (NADP(+)-dependent, decarboxylating)</fullName>
    </recommendedName>
</protein>
<organism evidence="7 8">
    <name type="scientific">Salipiger mangrovisoli</name>
    <dbReference type="NCBI Taxonomy" id="2865933"/>
    <lineage>
        <taxon>Bacteria</taxon>
        <taxon>Pseudomonadati</taxon>
        <taxon>Pseudomonadota</taxon>
        <taxon>Alphaproteobacteria</taxon>
        <taxon>Rhodobacterales</taxon>
        <taxon>Roseobacteraceae</taxon>
        <taxon>Salipiger</taxon>
    </lineage>
</organism>
<evidence type="ECO:0000313" key="7">
    <source>
        <dbReference type="EMBL" id="MBE9639643.1"/>
    </source>
</evidence>
<dbReference type="Gene3D" id="1.10.1040.10">
    <property type="entry name" value="N-(1-d-carboxylethyl)-l-norvaline Dehydrogenase, domain 2"/>
    <property type="match status" value="1"/>
</dbReference>